<dbReference type="AlphaFoldDB" id="X1G060"/>
<feature type="non-terminal residue" evidence="2">
    <location>
        <position position="116"/>
    </location>
</feature>
<gene>
    <name evidence="2" type="ORF">S03H2_20576</name>
</gene>
<keyword evidence="1" id="KW-0812">Transmembrane</keyword>
<organism evidence="2">
    <name type="scientific">marine sediment metagenome</name>
    <dbReference type="NCBI Taxonomy" id="412755"/>
    <lineage>
        <taxon>unclassified sequences</taxon>
        <taxon>metagenomes</taxon>
        <taxon>ecological metagenomes</taxon>
    </lineage>
</organism>
<dbReference type="EMBL" id="BARU01010858">
    <property type="protein sequence ID" value="GAH38190.1"/>
    <property type="molecule type" value="Genomic_DNA"/>
</dbReference>
<keyword evidence="1" id="KW-0472">Membrane</keyword>
<accession>X1G060</accession>
<keyword evidence="1" id="KW-1133">Transmembrane helix</keyword>
<proteinExistence type="predicted"/>
<evidence type="ECO:0000313" key="2">
    <source>
        <dbReference type="EMBL" id="GAH38190.1"/>
    </source>
</evidence>
<reference evidence="2" key="1">
    <citation type="journal article" date="2014" name="Front. Microbiol.">
        <title>High frequency of phylogenetically diverse reductive dehalogenase-homologous genes in deep subseafloor sedimentary metagenomes.</title>
        <authorList>
            <person name="Kawai M."/>
            <person name="Futagami T."/>
            <person name="Toyoda A."/>
            <person name="Takaki Y."/>
            <person name="Nishi S."/>
            <person name="Hori S."/>
            <person name="Arai W."/>
            <person name="Tsubouchi T."/>
            <person name="Morono Y."/>
            <person name="Uchiyama I."/>
            <person name="Ito T."/>
            <person name="Fujiyama A."/>
            <person name="Inagaki F."/>
            <person name="Takami H."/>
        </authorList>
    </citation>
    <scope>NUCLEOTIDE SEQUENCE</scope>
    <source>
        <strain evidence="2">Expedition CK06-06</strain>
    </source>
</reference>
<name>X1G060_9ZZZZ</name>
<sequence>MTFDPFEDFSNIFSSFFIFFIIVAVIILVIAIIIVIMIIRGMLGGGKRSAKRKQQLSPFKEYPDSVYKNKETTQICQYCGEKMKYNKKINKLIVQGADLRITQITTCELWYGAYRL</sequence>
<feature type="transmembrane region" description="Helical" evidence="1">
    <location>
        <begin position="12"/>
        <end position="43"/>
    </location>
</feature>
<evidence type="ECO:0000256" key="1">
    <source>
        <dbReference type="SAM" id="Phobius"/>
    </source>
</evidence>
<protein>
    <submittedName>
        <fullName evidence="2">Uncharacterized protein</fullName>
    </submittedName>
</protein>
<comment type="caution">
    <text evidence="2">The sequence shown here is derived from an EMBL/GenBank/DDBJ whole genome shotgun (WGS) entry which is preliminary data.</text>
</comment>